<gene>
    <name evidence="6" type="ORF">OLEA9_A117530</name>
</gene>
<keyword evidence="7" id="KW-1185">Reference proteome</keyword>
<protein>
    <recommendedName>
        <fullName evidence="3">Exocyst subunit Exo70 family protein</fullName>
    </recommendedName>
</protein>
<dbReference type="GO" id="GO:0005546">
    <property type="term" value="F:phosphatidylinositol-4,5-bisphosphate binding"/>
    <property type="evidence" value="ECO:0007669"/>
    <property type="project" value="InterPro"/>
</dbReference>
<evidence type="ECO:0000313" key="7">
    <source>
        <dbReference type="Proteomes" id="UP000594638"/>
    </source>
</evidence>
<comment type="similarity">
    <text evidence="1 3">Belongs to the EXO70 family.</text>
</comment>
<evidence type="ECO:0000259" key="5">
    <source>
        <dbReference type="Pfam" id="PF03081"/>
    </source>
</evidence>
<dbReference type="Gene3D" id="1.20.1280.170">
    <property type="entry name" value="Exocyst complex component Exo70"/>
    <property type="match status" value="1"/>
</dbReference>
<proteinExistence type="inferred from homology"/>
<dbReference type="GO" id="GO:0006887">
    <property type="term" value="P:exocytosis"/>
    <property type="evidence" value="ECO:0007669"/>
    <property type="project" value="UniProtKB-KW"/>
</dbReference>
<sequence>MRNLCFSPKSSSSSSFSTSHFPSPFRFGSRPSFSESITDKTLETAEPMIMKWNPDSTTIAKVTSLFYENRKEAWDFIKAVNNLQKAMHLVAGDSNSEKLTRCQMLMQISMKRLQKEFYQILSINRAHLDPESVSTRSSFISTRSSTSDYDDEDDDKIVIESISEVEDASSVAMTDLKLIAECMISSGYAKECMKIYKIIRKSIVDEGIYRLGVEKFSASQIHKMNWNALDLRINHWINAVKIAVKTLFNGERILCDHVFACSDSIRESCFTEISKDGAMILFGFPENVMKNSKKSPDKLFRVLDMYTGISNHWPEIDSIFSFDSTASVKSQALTSLVRLGEYVRTALNEFESTIQKDSSKSPVAGAGIHHLTIDVMNYLSILADYSTILSDILADSPQPQKNSLPEKSLFGFSDAEESPMPAISLKVAWLILVLLCKLDVKAEYYKDISFSYLFLANNLQYIVARVRTSNLKYLLGEEWLSKHESKVKLFSSTYEQLGWGHVIDSLPKNPTVGTSPDQIKEVFKKFSSSFDQAYQKYSMCIIPDRELLDDIKTSIGEKITPVYREFYNAHLAMVRRKRNLTCMIKFAPEDVENHLSNLFFGIIELGRSSFASSSSHSKPSLSH</sequence>
<evidence type="ECO:0000313" key="6">
    <source>
        <dbReference type="EMBL" id="CAA3021214.1"/>
    </source>
</evidence>
<comment type="caution">
    <text evidence="6">The sequence shown here is derived from an EMBL/GenBank/DDBJ whole genome shotgun (WGS) entry which is preliminary data.</text>
</comment>
<dbReference type="GO" id="GO:0000145">
    <property type="term" value="C:exocyst"/>
    <property type="evidence" value="ECO:0007669"/>
    <property type="project" value="InterPro"/>
</dbReference>
<evidence type="ECO:0000256" key="3">
    <source>
        <dbReference type="RuleBase" id="RU365026"/>
    </source>
</evidence>
<keyword evidence="3" id="KW-0268">Exocytosis</keyword>
<feature type="domain" description="Exocyst complex subunit Exo70 C-terminal" evidence="5">
    <location>
        <begin position="235"/>
        <end position="596"/>
    </location>
</feature>
<feature type="region of interest" description="Disordered" evidence="4">
    <location>
        <begin position="1"/>
        <end position="22"/>
    </location>
</feature>
<dbReference type="Gramene" id="OE9A117530T1">
    <property type="protein sequence ID" value="OE9A117530C1"/>
    <property type="gene ID" value="OE9A117530"/>
</dbReference>
<dbReference type="PANTHER" id="PTHR12542:SF38">
    <property type="entry name" value="EXOCYST SUBUNIT EXO70 FAMILY PROTEIN"/>
    <property type="match status" value="1"/>
</dbReference>
<dbReference type="OrthoDB" id="1922221at2759"/>
<dbReference type="Pfam" id="PF03081">
    <property type="entry name" value="Exo70_C"/>
    <property type="match status" value="1"/>
</dbReference>
<dbReference type="InterPro" id="IPR046364">
    <property type="entry name" value="Exo70_C"/>
</dbReference>
<evidence type="ECO:0000256" key="1">
    <source>
        <dbReference type="ARBA" id="ARBA00006756"/>
    </source>
</evidence>
<evidence type="ECO:0000256" key="2">
    <source>
        <dbReference type="ARBA" id="ARBA00022448"/>
    </source>
</evidence>
<organism evidence="6 7">
    <name type="scientific">Olea europaea subsp. europaea</name>
    <dbReference type="NCBI Taxonomy" id="158383"/>
    <lineage>
        <taxon>Eukaryota</taxon>
        <taxon>Viridiplantae</taxon>
        <taxon>Streptophyta</taxon>
        <taxon>Embryophyta</taxon>
        <taxon>Tracheophyta</taxon>
        <taxon>Spermatophyta</taxon>
        <taxon>Magnoliopsida</taxon>
        <taxon>eudicotyledons</taxon>
        <taxon>Gunneridae</taxon>
        <taxon>Pentapetalae</taxon>
        <taxon>asterids</taxon>
        <taxon>lamiids</taxon>
        <taxon>Lamiales</taxon>
        <taxon>Oleaceae</taxon>
        <taxon>Oleeae</taxon>
        <taxon>Olea</taxon>
    </lineage>
</organism>
<dbReference type="GO" id="GO:0015031">
    <property type="term" value="P:protein transport"/>
    <property type="evidence" value="ECO:0007669"/>
    <property type="project" value="UniProtKB-KW"/>
</dbReference>
<dbReference type="InterPro" id="IPR016159">
    <property type="entry name" value="Cullin_repeat-like_dom_sf"/>
</dbReference>
<comment type="function">
    <text evidence="3">Component of the exocyst complex.</text>
</comment>
<dbReference type="PANTHER" id="PTHR12542">
    <property type="entry name" value="EXOCYST COMPLEX PROTEIN EXO70"/>
    <property type="match status" value="1"/>
</dbReference>
<dbReference type="SUPFAM" id="SSF74788">
    <property type="entry name" value="Cullin repeat-like"/>
    <property type="match status" value="1"/>
</dbReference>
<keyword evidence="2 3" id="KW-0813">Transport</keyword>
<dbReference type="Pfam" id="PF20669">
    <property type="entry name" value="Exo70_N"/>
    <property type="match status" value="1"/>
</dbReference>
<dbReference type="InterPro" id="IPR004140">
    <property type="entry name" value="Exo70"/>
</dbReference>
<dbReference type="AlphaFoldDB" id="A0A8S0UWZ5"/>
<evidence type="ECO:0000256" key="4">
    <source>
        <dbReference type="SAM" id="MobiDB-lite"/>
    </source>
</evidence>
<dbReference type="Proteomes" id="UP000594638">
    <property type="component" value="Unassembled WGS sequence"/>
</dbReference>
<keyword evidence="3" id="KW-0653">Protein transport</keyword>
<dbReference type="EMBL" id="CACTIH010009050">
    <property type="protein sequence ID" value="CAA3021214.1"/>
    <property type="molecule type" value="Genomic_DNA"/>
</dbReference>
<accession>A0A8S0UWZ5</accession>
<name>A0A8S0UWZ5_OLEEU</name>
<reference evidence="6 7" key="1">
    <citation type="submission" date="2019-12" db="EMBL/GenBank/DDBJ databases">
        <authorList>
            <person name="Alioto T."/>
            <person name="Alioto T."/>
            <person name="Gomez Garrido J."/>
        </authorList>
    </citation>
    <scope>NUCLEOTIDE SEQUENCE [LARGE SCALE GENOMIC DNA]</scope>
</reference>